<name>A0A386AYB8_9CHLO</name>
<dbReference type="EMBL" id="MH591096">
    <property type="protein sequence ID" value="AYC64429.1"/>
    <property type="molecule type" value="Genomic_DNA"/>
</dbReference>
<accession>A0A386AYB8</accession>
<proteinExistence type="predicted"/>
<protein>
    <submittedName>
        <fullName evidence="1">Uncharacterized protein</fullName>
    </submittedName>
</protein>
<reference evidence="1" key="1">
    <citation type="submission" date="2018-07" db="EMBL/GenBank/DDBJ databases">
        <authorList>
            <person name="Quirk P.G."/>
            <person name="Krulwich T.A."/>
        </authorList>
    </citation>
    <scope>NUCLEOTIDE SEQUENCE</scope>
</reference>
<geneLocation type="chloroplast" evidence="1"/>
<evidence type="ECO:0000313" key="1">
    <source>
        <dbReference type="EMBL" id="AYC64429.1"/>
    </source>
</evidence>
<reference evidence="1" key="2">
    <citation type="journal article" date="2019" name="Mol. Phylogenet. Evol.">
        <title>Reassessment of the classification of bryopsidales (chlorophyta) based on chloroplast phylogenomic analyses.</title>
        <authorList>
            <person name="Cremen M.C."/>
            <person name="Leliaert F."/>
            <person name="West J."/>
            <person name="Lam D.W."/>
            <person name="Shimada S."/>
            <person name="Lopez-Bautista J.M."/>
            <person name="Verbruggen H."/>
        </authorList>
    </citation>
    <scope>NUCLEOTIDE SEQUENCE</scope>
</reference>
<gene>
    <name evidence="1" type="primary">orf112</name>
</gene>
<keyword evidence="1" id="KW-0934">Plastid</keyword>
<keyword evidence="1" id="KW-0150">Chloroplast</keyword>
<organism evidence="1">
    <name type="scientific">Pseudochlorodesmis sp. HV01306b</name>
    <dbReference type="NCBI Taxonomy" id="2358489"/>
    <lineage>
        <taxon>Eukaryota</taxon>
        <taxon>Viridiplantae</taxon>
        <taxon>Chlorophyta</taxon>
        <taxon>core chlorophytes</taxon>
        <taxon>Ulvophyceae</taxon>
        <taxon>TCBD clade</taxon>
        <taxon>Bryopsidales</taxon>
        <taxon>Bryopsidineae</taxon>
        <taxon>Bryopsidaceae</taxon>
        <taxon>Pseudochlorodesmis</taxon>
    </lineage>
</organism>
<sequence length="112" mass="12440">MDSLFRNDHSITPINSVTICSPSKESIRPYEDSTRPQELYDLPQEKLGDLLNIINDTIEASADCSALDTIIGKQIDIQNQHLITQGIDVGAELTKKLIFECPGSQLDQLINI</sequence>
<dbReference type="AlphaFoldDB" id="A0A386AYB8"/>